<dbReference type="PIRSF" id="PIRSF001589">
    <property type="entry name" value="Asn_synthetase_glu-h"/>
    <property type="match status" value="1"/>
</dbReference>
<dbReference type="PANTHER" id="PTHR43284:SF1">
    <property type="entry name" value="ASPARAGINE SYNTHETASE"/>
    <property type="match status" value="1"/>
</dbReference>
<evidence type="ECO:0000256" key="3">
    <source>
        <dbReference type="ARBA" id="ARBA00012737"/>
    </source>
</evidence>
<name>A0AA44EGZ9_9HYPH</name>
<keyword evidence="5 9" id="KW-0067">ATP-binding</keyword>
<feature type="region of interest" description="Disordered" evidence="11">
    <location>
        <begin position="629"/>
        <end position="650"/>
    </location>
</feature>
<evidence type="ECO:0000313" key="13">
    <source>
        <dbReference type="EMBL" id="NRF17837.1"/>
    </source>
</evidence>
<comment type="pathway">
    <text evidence="1">Amino-acid biosynthesis; L-asparagine biosynthesis; L-asparagine from L-aspartate (L-Gln route): step 1/1.</text>
</comment>
<evidence type="ECO:0000256" key="6">
    <source>
        <dbReference type="ARBA" id="ARBA00022962"/>
    </source>
</evidence>
<sequence>MCGIAGYLNSLETPAESALLSRMAATLAHRGPDATGMFTAPGLGLAHARLSIVDIAGGAQPMSLPDGGPVISFNGEIFNHIELREDLMQRGRCVRTHSDTEVILHLYELYGADCVQHLNGDFAIALWDRRLKRLMLARDRIGVRPLYYARRSNGLFFGSEIKALVAVPGIVPEPDPLALDQIFTLWFPLAPRTSFKDILELPPGHVLLAQAGREAHVSRYWQPSFPDADEARAPCDEAAVKDELAALLTDAVRIRLRADRPCGAYLSGGLDSSLIAALAARQSPEPLSTFSVTFEAADFDESAAQQTMAVALGTQHSALCCPFDAIAALLPEVIRHAEQPLPRTGPVPLYMLAAHVRKSGVKAVLTGEGADEVFAGYDIFKEAKLRRFAHRQPGSRRRPLLFQRLYPYLPRLSRQSPAYLSAFFSATSDMADPLYSHQPRFRLAAGTKVFFSRALGDALKGYDVLDDLRSRLPEAFHRWHALHQAQYLEMTGLLPGYILSSQGDRMSMAHGVEGRYPFLDPRLVDFAARIPPRLKLKGLTEKHNLRDIAADLLPPEIRNRPKQPYRAPDAALLRPSGPVPQALSEAAIRREGLFDPAATARLVRKLQSQSSPGTRDAMALTGILSTQLWREQFPHPSGEKEAPLREMAGQ</sequence>
<dbReference type="InterPro" id="IPR014729">
    <property type="entry name" value="Rossmann-like_a/b/a_fold"/>
</dbReference>
<evidence type="ECO:0000256" key="10">
    <source>
        <dbReference type="PIRSR" id="PIRSR001589-3"/>
    </source>
</evidence>
<dbReference type="GO" id="GO:0004066">
    <property type="term" value="F:asparagine synthase (glutamine-hydrolyzing) activity"/>
    <property type="evidence" value="ECO:0007669"/>
    <property type="project" value="UniProtKB-EC"/>
</dbReference>
<dbReference type="EC" id="6.3.5.4" evidence="3"/>
<reference evidence="13" key="1">
    <citation type="submission" date="2019-07" db="EMBL/GenBank/DDBJ databases">
        <title>FDA dAtabase for Regulatory Grade micrObial Sequences (FDA-ARGOS): Supporting development and validation of Infectious Disease Dx tests.</title>
        <authorList>
            <person name="Bachman M."/>
            <person name="Young C."/>
            <person name="Tallon L."/>
            <person name="Sadzewicz L."/>
            <person name="Vavikolanu K."/>
            <person name="Mehta A."/>
            <person name="Aluvathingal J."/>
            <person name="Nadendla S."/>
            <person name="Nandy P."/>
            <person name="Geyer C."/>
            <person name="Yan Y."/>
            <person name="Sichtig H."/>
        </authorList>
    </citation>
    <scope>NUCLEOTIDE SEQUENCE</scope>
    <source>
        <strain evidence="13">FDAARGOS_618</strain>
        <plasmid evidence="13">unnamed2</plasmid>
    </source>
</reference>
<dbReference type="InterPro" id="IPR051786">
    <property type="entry name" value="ASN_synthetase/amidase"/>
</dbReference>
<feature type="domain" description="Glutamine amidotransferase type-2" evidence="12">
    <location>
        <begin position="2"/>
        <end position="212"/>
    </location>
</feature>
<keyword evidence="13" id="KW-0436">Ligase</keyword>
<evidence type="ECO:0000256" key="1">
    <source>
        <dbReference type="ARBA" id="ARBA00005187"/>
    </source>
</evidence>
<dbReference type="Proteomes" id="UP001155820">
    <property type="component" value="Unassembled WGS sequence"/>
</dbReference>
<evidence type="ECO:0000256" key="8">
    <source>
        <dbReference type="PIRSR" id="PIRSR001589-1"/>
    </source>
</evidence>
<dbReference type="InterPro" id="IPR017932">
    <property type="entry name" value="GATase_2_dom"/>
</dbReference>
<evidence type="ECO:0000256" key="4">
    <source>
        <dbReference type="ARBA" id="ARBA00022741"/>
    </source>
</evidence>
<proteinExistence type="inferred from homology"/>
<dbReference type="CDD" id="cd01991">
    <property type="entry name" value="Asn_synthase_B_C"/>
    <property type="match status" value="1"/>
</dbReference>
<keyword evidence="8" id="KW-0061">Asparagine biosynthesis</keyword>
<dbReference type="SUPFAM" id="SSF52402">
    <property type="entry name" value="Adenine nucleotide alpha hydrolases-like"/>
    <property type="match status" value="1"/>
</dbReference>
<dbReference type="Gene3D" id="3.40.50.620">
    <property type="entry name" value="HUPs"/>
    <property type="match status" value="2"/>
</dbReference>
<evidence type="ECO:0000256" key="2">
    <source>
        <dbReference type="ARBA" id="ARBA00005752"/>
    </source>
</evidence>
<dbReference type="CDD" id="cd00712">
    <property type="entry name" value="AsnB"/>
    <property type="match status" value="1"/>
</dbReference>
<dbReference type="InterPro" id="IPR001962">
    <property type="entry name" value="Asn_synthase"/>
</dbReference>
<evidence type="ECO:0000256" key="7">
    <source>
        <dbReference type="ARBA" id="ARBA00048741"/>
    </source>
</evidence>
<dbReference type="Pfam" id="PF13537">
    <property type="entry name" value="GATase_7"/>
    <property type="match status" value="1"/>
</dbReference>
<dbReference type="Gene3D" id="3.60.20.10">
    <property type="entry name" value="Glutamine Phosphoribosylpyrophosphate, subunit 1, domain 1"/>
    <property type="match status" value="1"/>
</dbReference>
<keyword evidence="6 8" id="KW-0315">Glutamine amidotransferase</keyword>
<comment type="similarity">
    <text evidence="2">Belongs to the asparagine synthetase family.</text>
</comment>
<keyword evidence="4 9" id="KW-0547">Nucleotide-binding</keyword>
<dbReference type="GO" id="GO:0006529">
    <property type="term" value="P:asparagine biosynthetic process"/>
    <property type="evidence" value="ECO:0007669"/>
    <property type="project" value="UniProtKB-KW"/>
</dbReference>
<dbReference type="Pfam" id="PF00733">
    <property type="entry name" value="Asn_synthase"/>
    <property type="match status" value="1"/>
</dbReference>
<accession>A0AA44EGZ9</accession>
<dbReference type="NCBIfam" id="TIGR01536">
    <property type="entry name" value="asn_synth_AEB"/>
    <property type="match status" value="1"/>
</dbReference>
<dbReference type="GO" id="GO:0005829">
    <property type="term" value="C:cytosol"/>
    <property type="evidence" value="ECO:0007669"/>
    <property type="project" value="TreeGrafter"/>
</dbReference>
<evidence type="ECO:0000313" key="14">
    <source>
        <dbReference type="Proteomes" id="UP001155820"/>
    </source>
</evidence>
<keyword evidence="8" id="KW-0028">Amino-acid biosynthesis</keyword>
<evidence type="ECO:0000256" key="5">
    <source>
        <dbReference type="ARBA" id="ARBA00022840"/>
    </source>
</evidence>
<dbReference type="InterPro" id="IPR029055">
    <property type="entry name" value="Ntn_hydrolases_N"/>
</dbReference>
<dbReference type="InterPro" id="IPR033738">
    <property type="entry name" value="AsnB_N"/>
</dbReference>
<gene>
    <name evidence="13" type="primary">asnB</name>
    <name evidence="13" type="ORF">FOB26_01540</name>
</gene>
<feature type="binding site" evidence="9">
    <location>
        <position position="292"/>
    </location>
    <ligand>
        <name>ATP</name>
        <dbReference type="ChEBI" id="CHEBI:30616"/>
    </ligand>
</feature>
<geneLocation type="plasmid" evidence="13">
    <name>unnamed2</name>
</geneLocation>
<feature type="active site" description="For GATase activity" evidence="8">
    <location>
        <position position="2"/>
    </location>
</feature>
<comment type="caution">
    <text evidence="13">The sequence shown here is derived from an EMBL/GenBank/DDBJ whole genome shotgun (WGS) entry which is preliminary data.</text>
</comment>
<dbReference type="EMBL" id="JABRWM010000002">
    <property type="protein sequence ID" value="NRF17837.1"/>
    <property type="molecule type" value="Genomic_DNA"/>
</dbReference>
<dbReference type="PANTHER" id="PTHR43284">
    <property type="entry name" value="ASPARAGINE SYNTHETASE (GLUTAMINE-HYDROLYZING)"/>
    <property type="match status" value="1"/>
</dbReference>
<keyword evidence="13" id="KW-0614">Plasmid</keyword>
<keyword evidence="14" id="KW-1185">Reference proteome</keyword>
<dbReference type="SUPFAM" id="SSF56235">
    <property type="entry name" value="N-terminal nucleophile aminohydrolases (Ntn hydrolases)"/>
    <property type="match status" value="1"/>
</dbReference>
<evidence type="ECO:0000256" key="9">
    <source>
        <dbReference type="PIRSR" id="PIRSR001589-2"/>
    </source>
</evidence>
<feature type="binding site" evidence="9">
    <location>
        <position position="99"/>
    </location>
    <ligand>
        <name>L-glutamine</name>
        <dbReference type="ChEBI" id="CHEBI:58359"/>
    </ligand>
</feature>
<dbReference type="GO" id="GO:0005524">
    <property type="term" value="F:ATP binding"/>
    <property type="evidence" value="ECO:0007669"/>
    <property type="project" value="UniProtKB-KW"/>
</dbReference>
<dbReference type="PROSITE" id="PS51278">
    <property type="entry name" value="GATASE_TYPE_2"/>
    <property type="match status" value="1"/>
</dbReference>
<comment type="catalytic activity">
    <reaction evidence="7">
        <text>L-aspartate + L-glutamine + ATP + H2O = L-asparagine + L-glutamate + AMP + diphosphate + H(+)</text>
        <dbReference type="Rhea" id="RHEA:12228"/>
        <dbReference type="ChEBI" id="CHEBI:15377"/>
        <dbReference type="ChEBI" id="CHEBI:15378"/>
        <dbReference type="ChEBI" id="CHEBI:29985"/>
        <dbReference type="ChEBI" id="CHEBI:29991"/>
        <dbReference type="ChEBI" id="CHEBI:30616"/>
        <dbReference type="ChEBI" id="CHEBI:33019"/>
        <dbReference type="ChEBI" id="CHEBI:58048"/>
        <dbReference type="ChEBI" id="CHEBI:58359"/>
        <dbReference type="ChEBI" id="CHEBI:456215"/>
        <dbReference type="EC" id="6.3.5.4"/>
    </reaction>
</comment>
<protein>
    <recommendedName>
        <fullName evidence="3">asparagine synthase (glutamine-hydrolyzing)</fullName>
        <ecNumber evidence="3">6.3.5.4</ecNumber>
    </recommendedName>
</protein>
<dbReference type="InterPro" id="IPR006426">
    <property type="entry name" value="Asn_synth_AEB"/>
</dbReference>
<evidence type="ECO:0000256" key="11">
    <source>
        <dbReference type="SAM" id="MobiDB-lite"/>
    </source>
</evidence>
<feature type="site" description="Important for beta-aspartyl-AMP intermediate formation" evidence="10">
    <location>
        <position position="368"/>
    </location>
</feature>
<organism evidence="13 14">
    <name type="scientific">Agrobacterium pusense</name>
    <dbReference type="NCBI Taxonomy" id="648995"/>
    <lineage>
        <taxon>Bacteria</taxon>
        <taxon>Pseudomonadati</taxon>
        <taxon>Pseudomonadota</taxon>
        <taxon>Alphaproteobacteria</taxon>
        <taxon>Hyphomicrobiales</taxon>
        <taxon>Rhizobiaceae</taxon>
        <taxon>Rhizobium/Agrobacterium group</taxon>
        <taxon>Agrobacterium</taxon>
    </lineage>
</organism>
<dbReference type="RefSeq" id="WP_172873173.1">
    <property type="nucleotide sequence ID" value="NZ_JABRWL010000001.1"/>
</dbReference>
<evidence type="ECO:0000259" key="12">
    <source>
        <dbReference type="PROSITE" id="PS51278"/>
    </source>
</evidence>
<dbReference type="AlphaFoldDB" id="A0AA44EGZ9"/>